<dbReference type="InterPro" id="IPR005025">
    <property type="entry name" value="FMN_Rdtase-like_dom"/>
</dbReference>
<gene>
    <name evidence="2" type="ORF">GRI58_10830</name>
</gene>
<dbReference type="Gene3D" id="3.40.50.360">
    <property type="match status" value="1"/>
</dbReference>
<dbReference type="AlphaFoldDB" id="A0A845AKD2"/>
<sequence length="186" mass="19711">MSLIVGIGGTTRPGSSTEAALRLACNAASTGGEEVRIFDGAYMCSLPFYRGPGWTPDSGREMIDAIRQSDALIIASPGYHGTVSGVLKNALDYIEDLAQDERVYLHDRPVGLIVTAFGHQAATSAMITLRTIVHSLRGWPTPFGAALKVDGSTFAQDGTCYDSDVCSQLELVGSQLRHIFTGSLSG</sequence>
<dbReference type="GO" id="GO:0005829">
    <property type="term" value="C:cytosol"/>
    <property type="evidence" value="ECO:0007669"/>
    <property type="project" value="TreeGrafter"/>
</dbReference>
<dbReference type="Pfam" id="PF03358">
    <property type="entry name" value="FMN_red"/>
    <property type="match status" value="1"/>
</dbReference>
<evidence type="ECO:0000259" key="1">
    <source>
        <dbReference type="Pfam" id="PF03358"/>
    </source>
</evidence>
<evidence type="ECO:0000313" key="3">
    <source>
        <dbReference type="Proteomes" id="UP000439780"/>
    </source>
</evidence>
<evidence type="ECO:0000313" key="2">
    <source>
        <dbReference type="EMBL" id="MXP29315.1"/>
    </source>
</evidence>
<organism evidence="2 3">
    <name type="scientific">Qipengyuania algicida</name>
    <dbReference type="NCBI Taxonomy" id="1836209"/>
    <lineage>
        <taxon>Bacteria</taxon>
        <taxon>Pseudomonadati</taxon>
        <taxon>Pseudomonadota</taxon>
        <taxon>Alphaproteobacteria</taxon>
        <taxon>Sphingomonadales</taxon>
        <taxon>Erythrobacteraceae</taxon>
        <taxon>Qipengyuania</taxon>
    </lineage>
</organism>
<comment type="caution">
    <text evidence="2">The sequence shown here is derived from an EMBL/GenBank/DDBJ whole genome shotgun (WGS) entry which is preliminary data.</text>
</comment>
<reference evidence="2 3" key="1">
    <citation type="submission" date="2019-12" db="EMBL/GenBank/DDBJ databases">
        <title>Genomic-based taxomic classification of the family Erythrobacteraceae.</title>
        <authorList>
            <person name="Xu L."/>
        </authorList>
    </citation>
    <scope>NUCLEOTIDE SEQUENCE [LARGE SCALE GENOMIC DNA]</scope>
    <source>
        <strain evidence="2 3">KEMB 9005-328</strain>
    </source>
</reference>
<dbReference type="EMBL" id="WTYA01000008">
    <property type="protein sequence ID" value="MXP29315.1"/>
    <property type="molecule type" value="Genomic_DNA"/>
</dbReference>
<protein>
    <submittedName>
        <fullName evidence="2">NADPH-dependent oxidoreductase</fullName>
    </submittedName>
</protein>
<dbReference type="PANTHER" id="PTHR30543">
    <property type="entry name" value="CHROMATE REDUCTASE"/>
    <property type="match status" value="1"/>
</dbReference>
<dbReference type="GO" id="GO:0016491">
    <property type="term" value="F:oxidoreductase activity"/>
    <property type="evidence" value="ECO:0007669"/>
    <property type="project" value="InterPro"/>
</dbReference>
<dbReference type="RefSeq" id="WP_160753623.1">
    <property type="nucleotide sequence ID" value="NZ_WTYA01000008.1"/>
</dbReference>
<proteinExistence type="predicted"/>
<dbReference type="PANTHER" id="PTHR30543:SF21">
    <property type="entry name" value="NAD(P)H-DEPENDENT FMN REDUCTASE LOT6"/>
    <property type="match status" value="1"/>
</dbReference>
<dbReference type="SUPFAM" id="SSF52218">
    <property type="entry name" value="Flavoproteins"/>
    <property type="match status" value="1"/>
</dbReference>
<accession>A0A845AKD2</accession>
<dbReference type="GO" id="GO:0010181">
    <property type="term" value="F:FMN binding"/>
    <property type="evidence" value="ECO:0007669"/>
    <property type="project" value="TreeGrafter"/>
</dbReference>
<feature type="domain" description="NADPH-dependent FMN reductase-like" evidence="1">
    <location>
        <begin position="4"/>
        <end position="142"/>
    </location>
</feature>
<name>A0A845AKD2_9SPHN</name>
<dbReference type="InterPro" id="IPR050712">
    <property type="entry name" value="NAD(P)H-dep_reductase"/>
</dbReference>
<dbReference type="OrthoDB" id="9812295at2"/>
<dbReference type="InterPro" id="IPR029039">
    <property type="entry name" value="Flavoprotein-like_sf"/>
</dbReference>
<dbReference type="Proteomes" id="UP000439780">
    <property type="component" value="Unassembled WGS sequence"/>
</dbReference>
<keyword evidence="3" id="KW-1185">Reference proteome</keyword>